<accession>A0A1S1R7S5</accession>
<evidence type="ECO:0000256" key="1">
    <source>
        <dbReference type="SAM" id="MobiDB-lite"/>
    </source>
</evidence>
<organism evidence="2 3">
    <name type="scientific">Parafrankia soli</name>
    <dbReference type="NCBI Taxonomy" id="2599596"/>
    <lineage>
        <taxon>Bacteria</taxon>
        <taxon>Bacillati</taxon>
        <taxon>Actinomycetota</taxon>
        <taxon>Actinomycetes</taxon>
        <taxon>Frankiales</taxon>
        <taxon>Frankiaceae</taxon>
        <taxon>Parafrankia</taxon>
    </lineage>
</organism>
<evidence type="ECO:0000313" key="3">
    <source>
        <dbReference type="Proteomes" id="UP000179769"/>
    </source>
</evidence>
<evidence type="ECO:0000313" key="2">
    <source>
        <dbReference type="EMBL" id="OHV42230.1"/>
    </source>
</evidence>
<evidence type="ECO:0008006" key="4">
    <source>
        <dbReference type="Google" id="ProtNLM"/>
    </source>
</evidence>
<dbReference type="EMBL" id="MAXA01000047">
    <property type="protein sequence ID" value="OHV42230.1"/>
    <property type="molecule type" value="Genomic_DNA"/>
</dbReference>
<dbReference type="RefSeq" id="WP_071060251.1">
    <property type="nucleotide sequence ID" value="NZ_MAXA01000047.1"/>
</dbReference>
<comment type="caution">
    <text evidence="2">The sequence shown here is derived from an EMBL/GenBank/DDBJ whole genome shotgun (WGS) entry which is preliminary data.</text>
</comment>
<sequence length="98" mass="10970">MANAEIGSEPLLLTLPRAAKVMGVAKSTLERLLDDGDMEYIQLARFKTRYVEVAEIHRWIAEHRINAQTAPSQKAPPRTPALPRDSRQHQVRPKSSAA</sequence>
<dbReference type="Proteomes" id="UP000179769">
    <property type="component" value="Unassembled WGS sequence"/>
</dbReference>
<keyword evidence="3" id="KW-1185">Reference proteome</keyword>
<feature type="region of interest" description="Disordered" evidence="1">
    <location>
        <begin position="64"/>
        <end position="98"/>
    </location>
</feature>
<name>A0A1S1R7S5_9ACTN</name>
<gene>
    <name evidence="2" type="ORF">BBK14_11460</name>
</gene>
<proteinExistence type="predicted"/>
<protein>
    <recommendedName>
        <fullName evidence="4">Helix-turn-helix domain-containing protein</fullName>
    </recommendedName>
</protein>
<dbReference type="AlphaFoldDB" id="A0A1S1R7S5"/>
<reference evidence="3" key="1">
    <citation type="submission" date="2016-07" db="EMBL/GenBank/DDBJ databases">
        <title>Frankia sp. NRRL B-16219 Genome sequencing.</title>
        <authorList>
            <person name="Ghodhbane-Gtari F."/>
            <person name="Swanson E."/>
            <person name="Gueddou A."/>
            <person name="Louati M."/>
            <person name="Nouioui I."/>
            <person name="Hezbri K."/>
            <person name="Abebe-Akele F."/>
            <person name="Simpson S."/>
            <person name="Morris K."/>
            <person name="Thomas K."/>
            <person name="Gtari M."/>
            <person name="Tisa L.S."/>
        </authorList>
    </citation>
    <scope>NUCLEOTIDE SEQUENCE [LARGE SCALE GENOMIC DNA]</scope>
    <source>
        <strain evidence="3">NRRL B-16219</strain>
    </source>
</reference>